<dbReference type="GO" id="GO:0005829">
    <property type="term" value="C:cytosol"/>
    <property type="evidence" value="ECO:0007669"/>
    <property type="project" value="TreeGrafter"/>
</dbReference>
<protein>
    <recommendedName>
        <fullName evidence="6">Phosphoribosylglycinamide formyltransferase</fullName>
        <ecNumber evidence="6">2.1.2.2</ecNumber>
    </recommendedName>
    <alternativeName>
        <fullName evidence="6">5'-phosphoribosylglycinamide transformylase</fullName>
    </alternativeName>
    <alternativeName>
        <fullName evidence="6">GAR transformylase</fullName>
        <shortName evidence="6">GART</shortName>
    </alternativeName>
</protein>
<keyword evidence="2 6" id="KW-0808">Transferase</keyword>
<feature type="active site" description="Proton donor" evidence="6">
    <location>
        <position position="110"/>
    </location>
</feature>
<dbReference type="EC" id="2.1.2.2" evidence="6"/>
<comment type="catalytic activity">
    <reaction evidence="5 6">
        <text>N(1)-(5-phospho-beta-D-ribosyl)glycinamide + (6R)-10-formyltetrahydrofolate = N(2)-formyl-N(1)-(5-phospho-beta-D-ribosyl)glycinamide + (6S)-5,6,7,8-tetrahydrofolate + H(+)</text>
        <dbReference type="Rhea" id="RHEA:15053"/>
        <dbReference type="ChEBI" id="CHEBI:15378"/>
        <dbReference type="ChEBI" id="CHEBI:57453"/>
        <dbReference type="ChEBI" id="CHEBI:143788"/>
        <dbReference type="ChEBI" id="CHEBI:147286"/>
        <dbReference type="ChEBI" id="CHEBI:195366"/>
        <dbReference type="EC" id="2.1.2.2"/>
    </reaction>
</comment>
<sequence length="214" mass="23203">MRPFRVGVLVSGSGTNLQAVLDSVHREEGIEVVCVAANRAEAEGLARAETAGVETAVFPVAEHATRTARDEALAEFLTAHEVDLVVLAGFMELLSPGFVGRFEGRMINVHPSLLPAFPGVRAIEQAIEYGVRVTGVTVHFVDEGVDTGSILLQEAIELPYAPDIERVEQTIHAAEHRLLPEAIRLIARGALREERGEAGKRRRIVIEGGRHGEH</sequence>
<feature type="binding site" evidence="6">
    <location>
        <position position="69"/>
    </location>
    <ligand>
        <name>(6R)-10-formyltetrahydrofolate</name>
        <dbReference type="ChEBI" id="CHEBI:195366"/>
    </ligand>
</feature>
<evidence type="ECO:0000313" key="8">
    <source>
        <dbReference type="EMBL" id="CAA9495993.1"/>
    </source>
</evidence>
<dbReference type="NCBIfam" id="TIGR00639">
    <property type="entry name" value="PurN"/>
    <property type="match status" value="1"/>
</dbReference>
<accession>A0A6J4SMI0</accession>
<dbReference type="InterPro" id="IPR004607">
    <property type="entry name" value="GART"/>
</dbReference>
<feature type="domain" description="Formyl transferase N-terminal" evidence="7">
    <location>
        <begin position="5"/>
        <end position="183"/>
    </location>
</feature>
<dbReference type="Pfam" id="PF00551">
    <property type="entry name" value="Formyl_trans_N"/>
    <property type="match status" value="1"/>
</dbReference>
<dbReference type="PROSITE" id="PS00373">
    <property type="entry name" value="GART"/>
    <property type="match status" value="1"/>
</dbReference>
<dbReference type="AlphaFoldDB" id="A0A6J4SMI0"/>
<comment type="pathway">
    <text evidence="1 6">Purine metabolism; IMP biosynthesis via de novo pathway; N(2)-formyl-N(1)-(5-phospho-D-ribosyl)glycinamide from N(1)-(5-phospho-D-ribosyl)glycinamide (10-formyl THF route): step 1/1.</text>
</comment>
<dbReference type="InterPro" id="IPR001555">
    <property type="entry name" value="GART_AS"/>
</dbReference>
<comment type="caution">
    <text evidence="6">Lacks conserved residue(s) required for the propagation of feature annotation.</text>
</comment>
<evidence type="ECO:0000259" key="7">
    <source>
        <dbReference type="Pfam" id="PF00551"/>
    </source>
</evidence>
<keyword evidence="3 6" id="KW-0658">Purine biosynthesis</keyword>
<feature type="site" description="Raises pKa of active site His" evidence="6">
    <location>
        <position position="146"/>
    </location>
</feature>
<name>A0A6J4SMI0_9ACTN</name>
<dbReference type="EMBL" id="CADCVU010000088">
    <property type="protein sequence ID" value="CAA9495993.1"/>
    <property type="molecule type" value="Genomic_DNA"/>
</dbReference>
<comment type="similarity">
    <text evidence="4 6">Belongs to the GART family.</text>
</comment>
<dbReference type="PANTHER" id="PTHR43369">
    <property type="entry name" value="PHOSPHORIBOSYLGLYCINAMIDE FORMYLTRANSFERASE"/>
    <property type="match status" value="1"/>
</dbReference>
<evidence type="ECO:0000256" key="5">
    <source>
        <dbReference type="ARBA" id="ARBA00047664"/>
    </source>
</evidence>
<reference evidence="8" key="1">
    <citation type="submission" date="2020-02" db="EMBL/GenBank/DDBJ databases">
        <authorList>
            <person name="Meier V. D."/>
        </authorList>
    </citation>
    <scope>NUCLEOTIDE SEQUENCE</scope>
    <source>
        <strain evidence="8">AVDCRST_MAG45</strain>
    </source>
</reference>
<dbReference type="CDD" id="cd08645">
    <property type="entry name" value="FMT_core_GART"/>
    <property type="match status" value="1"/>
</dbReference>
<dbReference type="GO" id="GO:0006189">
    <property type="term" value="P:'de novo' IMP biosynthetic process"/>
    <property type="evidence" value="ECO:0007669"/>
    <property type="project" value="UniProtKB-UniRule"/>
</dbReference>
<evidence type="ECO:0000256" key="6">
    <source>
        <dbReference type="HAMAP-Rule" id="MF_01930"/>
    </source>
</evidence>
<dbReference type="PANTHER" id="PTHR43369:SF2">
    <property type="entry name" value="PHOSPHORIBOSYLGLYCINAMIDE FORMYLTRANSFERASE"/>
    <property type="match status" value="1"/>
</dbReference>
<dbReference type="InterPro" id="IPR036477">
    <property type="entry name" value="Formyl_transf_N_sf"/>
</dbReference>
<comment type="function">
    <text evidence="6">Catalyzes the transfer of a formyl group from 10-formyltetrahydrofolate to 5-phospho-ribosyl-glycinamide (GAR), producing 5-phospho-ribosyl-N-formylglycinamide (FGAR) and tetrahydrofolate.</text>
</comment>
<dbReference type="SUPFAM" id="SSF53328">
    <property type="entry name" value="Formyltransferase"/>
    <property type="match status" value="1"/>
</dbReference>
<dbReference type="HAMAP" id="MF_01930">
    <property type="entry name" value="PurN"/>
    <property type="match status" value="1"/>
</dbReference>
<evidence type="ECO:0000256" key="4">
    <source>
        <dbReference type="ARBA" id="ARBA00038440"/>
    </source>
</evidence>
<dbReference type="InterPro" id="IPR002376">
    <property type="entry name" value="Formyl_transf_N"/>
</dbReference>
<evidence type="ECO:0000256" key="2">
    <source>
        <dbReference type="ARBA" id="ARBA00022679"/>
    </source>
</evidence>
<proteinExistence type="inferred from homology"/>
<gene>
    <name evidence="6" type="primary">purN</name>
    <name evidence="8" type="ORF">AVDCRST_MAG45-1003</name>
</gene>
<evidence type="ECO:0000256" key="3">
    <source>
        <dbReference type="ARBA" id="ARBA00022755"/>
    </source>
</evidence>
<feature type="binding site" evidence="6">
    <location>
        <begin position="14"/>
        <end position="16"/>
    </location>
    <ligand>
        <name>N(1)-(5-phospho-beta-D-ribosyl)glycinamide</name>
        <dbReference type="ChEBI" id="CHEBI:143788"/>
    </ligand>
</feature>
<feature type="binding site" evidence="6">
    <location>
        <position position="108"/>
    </location>
    <ligand>
        <name>(6R)-10-formyltetrahydrofolate</name>
        <dbReference type="ChEBI" id="CHEBI:195366"/>
    </ligand>
</feature>
<evidence type="ECO:0000256" key="1">
    <source>
        <dbReference type="ARBA" id="ARBA00005054"/>
    </source>
</evidence>
<dbReference type="UniPathway" id="UPA00074">
    <property type="reaction ID" value="UER00126"/>
</dbReference>
<dbReference type="GO" id="GO:0004644">
    <property type="term" value="F:phosphoribosylglycinamide formyltransferase activity"/>
    <property type="evidence" value="ECO:0007669"/>
    <property type="project" value="UniProtKB-UniRule"/>
</dbReference>
<dbReference type="Gene3D" id="3.40.50.170">
    <property type="entry name" value="Formyl transferase, N-terminal domain"/>
    <property type="match status" value="1"/>
</dbReference>
<organism evidence="8">
    <name type="scientific">uncultured Solirubrobacterales bacterium</name>
    <dbReference type="NCBI Taxonomy" id="768556"/>
    <lineage>
        <taxon>Bacteria</taxon>
        <taxon>Bacillati</taxon>
        <taxon>Actinomycetota</taxon>
        <taxon>Thermoleophilia</taxon>
        <taxon>Solirubrobacterales</taxon>
        <taxon>environmental samples</taxon>
    </lineage>
</organism>